<evidence type="ECO:0000313" key="2">
    <source>
        <dbReference type="Proteomes" id="UP001595693"/>
    </source>
</evidence>
<dbReference type="RefSeq" id="WP_055394966.1">
    <property type="nucleotide sequence ID" value="NZ_JAMXAX010000083.1"/>
</dbReference>
<dbReference type="EMBL" id="JBHSAJ010000174">
    <property type="protein sequence ID" value="MFC3938237.1"/>
    <property type="molecule type" value="Genomic_DNA"/>
</dbReference>
<name>A0ABV8DIS4_9BURK</name>
<protein>
    <submittedName>
        <fullName evidence="1">Copper-binding protein</fullName>
    </submittedName>
</protein>
<dbReference type="InterPro" id="IPR021647">
    <property type="entry name" value="CusF_Ec"/>
</dbReference>
<accession>A0ABV8DIS4</accession>
<organism evidence="1 2">
    <name type="scientific">Acidovorax facilis</name>
    <dbReference type="NCBI Taxonomy" id="12917"/>
    <lineage>
        <taxon>Bacteria</taxon>
        <taxon>Pseudomonadati</taxon>
        <taxon>Pseudomonadota</taxon>
        <taxon>Betaproteobacteria</taxon>
        <taxon>Burkholderiales</taxon>
        <taxon>Comamonadaceae</taxon>
        <taxon>Acidovorax</taxon>
    </lineage>
</organism>
<dbReference type="Gene3D" id="2.40.50.320">
    <property type="entry name" value="Copper binding periplasmic protein CusF"/>
    <property type="match status" value="1"/>
</dbReference>
<evidence type="ECO:0000313" key="1">
    <source>
        <dbReference type="EMBL" id="MFC3938237.1"/>
    </source>
</evidence>
<dbReference type="Pfam" id="PF11604">
    <property type="entry name" value="CusF_Ec"/>
    <property type="match status" value="1"/>
</dbReference>
<proteinExistence type="predicted"/>
<sequence length="108" mass="11914">MKNLVVVVCALLVAWATVAVLFPSRKTTDAGSAPAGYAEGEVRKIDRKNKQVWLTHAGIEHLGLPAMTTMFDVREAAFLEKLQPGDRVLFKAINDNRTLLIVELRLSP</sequence>
<dbReference type="Proteomes" id="UP001595693">
    <property type="component" value="Unassembled WGS sequence"/>
</dbReference>
<gene>
    <name evidence="1" type="ORF">ACFOW3_26815</name>
</gene>
<keyword evidence="2" id="KW-1185">Reference proteome</keyword>
<reference evidence="2" key="1">
    <citation type="journal article" date="2019" name="Int. J. Syst. Evol. Microbiol.">
        <title>The Global Catalogue of Microorganisms (GCM) 10K type strain sequencing project: providing services to taxonomists for standard genome sequencing and annotation.</title>
        <authorList>
            <consortium name="The Broad Institute Genomics Platform"/>
            <consortium name="The Broad Institute Genome Sequencing Center for Infectious Disease"/>
            <person name="Wu L."/>
            <person name="Ma J."/>
        </authorList>
    </citation>
    <scope>NUCLEOTIDE SEQUENCE [LARGE SCALE GENOMIC DNA]</scope>
    <source>
        <strain evidence="2">CCUG 2113</strain>
    </source>
</reference>
<dbReference type="InterPro" id="IPR042230">
    <property type="entry name" value="CusF_sf"/>
</dbReference>
<comment type="caution">
    <text evidence="1">The sequence shown here is derived from an EMBL/GenBank/DDBJ whole genome shotgun (WGS) entry which is preliminary data.</text>
</comment>